<keyword evidence="3" id="KW-1185">Reference proteome</keyword>
<reference evidence="3" key="1">
    <citation type="submission" date="2019-03" db="EMBL/GenBank/DDBJ databases">
        <title>Snf2 controls pulcherriminic acid biosynthesis and connects pigmentation and antifungal activity of the yeast Metschnikowia pulcherrima.</title>
        <authorList>
            <person name="Gore-Lloyd D."/>
            <person name="Sumann I."/>
            <person name="Brachmann A.O."/>
            <person name="Schneeberger K."/>
            <person name="Ortiz-Merino R.A."/>
            <person name="Moreno-Beltran M."/>
            <person name="Schlaefli M."/>
            <person name="Kirner P."/>
            <person name="Santos Kron A."/>
            <person name="Wolfe K.H."/>
            <person name="Piel J."/>
            <person name="Ahrens C.H."/>
            <person name="Henk D."/>
            <person name="Freimoser F.M."/>
        </authorList>
    </citation>
    <scope>NUCLEOTIDE SEQUENCE [LARGE SCALE GENOMIC DNA]</scope>
    <source>
        <strain evidence="3">APC 1.2</strain>
    </source>
</reference>
<accession>A0A4P6XR43</accession>
<organism evidence="2 3">
    <name type="scientific">Metschnikowia aff. pulcherrima</name>
    <dbReference type="NCBI Taxonomy" id="2163413"/>
    <lineage>
        <taxon>Eukaryota</taxon>
        <taxon>Fungi</taxon>
        <taxon>Dikarya</taxon>
        <taxon>Ascomycota</taxon>
        <taxon>Saccharomycotina</taxon>
        <taxon>Pichiomycetes</taxon>
        <taxon>Metschnikowiaceae</taxon>
        <taxon>Metschnikowia</taxon>
    </lineage>
</organism>
<dbReference type="EMBL" id="CP034460">
    <property type="protein sequence ID" value="QBM89910.1"/>
    <property type="molecule type" value="Genomic_DNA"/>
</dbReference>
<keyword evidence="1" id="KW-0732">Signal</keyword>
<protein>
    <submittedName>
        <fullName evidence="2">Uncharacterized protein</fullName>
    </submittedName>
</protein>
<gene>
    <name evidence="2" type="ORF">METSCH_E01470</name>
</gene>
<dbReference type="AlphaFoldDB" id="A0A4P6XR43"/>
<feature type="chain" id="PRO_5020510892" evidence="1">
    <location>
        <begin position="19"/>
        <end position="240"/>
    </location>
</feature>
<name>A0A4P6XR43_9ASCO</name>
<dbReference type="Proteomes" id="UP000292447">
    <property type="component" value="Chromosome V"/>
</dbReference>
<evidence type="ECO:0000313" key="3">
    <source>
        <dbReference type="Proteomes" id="UP000292447"/>
    </source>
</evidence>
<feature type="signal peptide" evidence="1">
    <location>
        <begin position="1"/>
        <end position="18"/>
    </location>
</feature>
<evidence type="ECO:0000313" key="2">
    <source>
        <dbReference type="EMBL" id="QBM89910.1"/>
    </source>
</evidence>
<evidence type="ECO:0000256" key="1">
    <source>
        <dbReference type="SAM" id="SignalP"/>
    </source>
</evidence>
<sequence>MVCFSHWTIVFLFTTAAAGIINYDNKRISLGTRESTDHQSMINRINSSVSRSSARKRSIPGYGQLGVPITGPEDLTARLTNIILELKSFVHGDQFDTLGFDKLKFTLKIRVTECLLWVNENDGVDKAIPAQISYAANLIRFMENSVELLKFYSSPNSQAHKLINLLIRFNLRLVLPFDSIGNPDRKRDGYTDMVVESLAKISDINEQFRSLGEVSLGFSVAFNNQIARAQNTVLTLADRL</sequence>
<proteinExistence type="predicted"/>